<proteinExistence type="predicted"/>
<reference evidence="1 2" key="1">
    <citation type="submission" date="2023-01" db="EMBL/GenBank/DDBJ databases">
        <title>Analysis of 21 Apiospora genomes using comparative genomics revels a genus with tremendous synthesis potential of carbohydrate active enzymes and secondary metabolites.</title>
        <authorList>
            <person name="Sorensen T."/>
        </authorList>
    </citation>
    <scope>NUCLEOTIDE SEQUENCE [LARGE SCALE GENOMIC DNA]</scope>
    <source>
        <strain evidence="1 2">CBS 117206</strain>
    </source>
</reference>
<sequence length="160" mass="18188">MGEFTFRVRISTRHSRGYSPVLKDSLMTKLGKPEKQTFRSRRTAISRGAVFKGFIDGPQANTMDARSTNVPPPISVISSVARESIGVVVRKPFINGVHRREDRMWNHITGEYMADHQMRWLVKKRAQYDIKMVLSGATVEFFASYGGKLMKSEDVSIEYA</sequence>
<evidence type="ECO:0000313" key="2">
    <source>
        <dbReference type="Proteomes" id="UP001392437"/>
    </source>
</evidence>
<accession>A0AAW0QML2</accession>
<evidence type="ECO:0000313" key="1">
    <source>
        <dbReference type="EMBL" id="KAK8101922.1"/>
    </source>
</evidence>
<gene>
    <name evidence="1" type="ORF">PG999_012296</name>
</gene>
<keyword evidence="2" id="KW-1185">Reference proteome</keyword>
<organism evidence="1 2">
    <name type="scientific">Apiospora kogelbergensis</name>
    <dbReference type="NCBI Taxonomy" id="1337665"/>
    <lineage>
        <taxon>Eukaryota</taxon>
        <taxon>Fungi</taxon>
        <taxon>Dikarya</taxon>
        <taxon>Ascomycota</taxon>
        <taxon>Pezizomycotina</taxon>
        <taxon>Sordariomycetes</taxon>
        <taxon>Xylariomycetidae</taxon>
        <taxon>Amphisphaeriales</taxon>
        <taxon>Apiosporaceae</taxon>
        <taxon>Apiospora</taxon>
    </lineage>
</organism>
<name>A0AAW0QML2_9PEZI</name>
<dbReference type="Proteomes" id="UP001392437">
    <property type="component" value="Unassembled WGS sequence"/>
</dbReference>
<dbReference type="AlphaFoldDB" id="A0AAW0QML2"/>
<dbReference type="EMBL" id="JAQQWP010000009">
    <property type="protein sequence ID" value="KAK8101922.1"/>
    <property type="molecule type" value="Genomic_DNA"/>
</dbReference>
<protein>
    <submittedName>
        <fullName evidence="1">Uncharacterized protein</fullName>
    </submittedName>
</protein>
<comment type="caution">
    <text evidence="1">The sequence shown here is derived from an EMBL/GenBank/DDBJ whole genome shotgun (WGS) entry which is preliminary data.</text>
</comment>